<dbReference type="EMBL" id="KN833000">
    <property type="protein sequence ID" value="KIM81231.1"/>
    <property type="molecule type" value="Genomic_DNA"/>
</dbReference>
<dbReference type="Proteomes" id="UP000054166">
    <property type="component" value="Unassembled WGS sequence"/>
</dbReference>
<name>A0A0C3FPX5_PILCF</name>
<dbReference type="STRING" id="765440.A0A0C3FPX5"/>
<dbReference type="HOGENOM" id="CLU_1687331_0_0_1"/>
<dbReference type="AlphaFoldDB" id="A0A0C3FPX5"/>
<evidence type="ECO:0000313" key="1">
    <source>
        <dbReference type="EMBL" id="KIM81231.1"/>
    </source>
</evidence>
<sequence length="156" mass="17537">MTKRPHRGAPFRSPLFKLRRAPLLRVFVPSPDGDWLSDSSVLECEAQLKRAGVVNLLRSGDVVWDVAVGDEGNIGRMIWDGNFLIDLDYSYSRAGDLPQYLHTLAFSPSYFHRVIRTSPANSPHGSNPIVHINISPWGEQIAANLQLLQDRMRSET</sequence>
<evidence type="ECO:0000313" key="2">
    <source>
        <dbReference type="Proteomes" id="UP000054166"/>
    </source>
</evidence>
<protein>
    <submittedName>
        <fullName evidence="1">Uncharacterized protein</fullName>
    </submittedName>
</protein>
<organism evidence="1 2">
    <name type="scientific">Piloderma croceum (strain F 1598)</name>
    <dbReference type="NCBI Taxonomy" id="765440"/>
    <lineage>
        <taxon>Eukaryota</taxon>
        <taxon>Fungi</taxon>
        <taxon>Dikarya</taxon>
        <taxon>Basidiomycota</taxon>
        <taxon>Agaricomycotina</taxon>
        <taxon>Agaricomycetes</taxon>
        <taxon>Agaricomycetidae</taxon>
        <taxon>Atheliales</taxon>
        <taxon>Atheliaceae</taxon>
        <taxon>Piloderma</taxon>
    </lineage>
</organism>
<accession>A0A0C3FPX5</accession>
<proteinExistence type="predicted"/>
<dbReference type="OrthoDB" id="3365519at2759"/>
<reference evidence="2" key="2">
    <citation type="submission" date="2015-01" db="EMBL/GenBank/DDBJ databases">
        <title>Evolutionary Origins and Diversification of the Mycorrhizal Mutualists.</title>
        <authorList>
            <consortium name="DOE Joint Genome Institute"/>
            <consortium name="Mycorrhizal Genomics Consortium"/>
            <person name="Kohler A."/>
            <person name="Kuo A."/>
            <person name="Nagy L.G."/>
            <person name="Floudas D."/>
            <person name="Copeland A."/>
            <person name="Barry K.W."/>
            <person name="Cichocki N."/>
            <person name="Veneault-Fourrey C."/>
            <person name="LaButti K."/>
            <person name="Lindquist E.A."/>
            <person name="Lipzen A."/>
            <person name="Lundell T."/>
            <person name="Morin E."/>
            <person name="Murat C."/>
            <person name="Riley R."/>
            <person name="Ohm R."/>
            <person name="Sun H."/>
            <person name="Tunlid A."/>
            <person name="Henrissat B."/>
            <person name="Grigoriev I.V."/>
            <person name="Hibbett D.S."/>
            <person name="Martin F."/>
        </authorList>
    </citation>
    <scope>NUCLEOTIDE SEQUENCE [LARGE SCALE GENOMIC DNA]</scope>
    <source>
        <strain evidence="2">F 1598</strain>
    </source>
</reference>
<keyword evidence="2" id="KW-1185">Reference proteome</keyword>
<dbReference type="InParanoid" id="A0A0C3FPX5"/>
<gene>
    <name evidence="1" type="ORF">PILCRDRAFT_72136</name>
</gene>
<reference evidence="1 2" key="1">
    <citation type="submission" date="2014-04" db="EMBL/GenBank/DDBJ databases">
        <authorList>
            <consortium name="DOE Joint Genome Institute"/>
            <person name="Kuo A."/>
            <person name="Tarkka M."/>
            <person name="Buscot F."/>
            <person name="Kohler A."/>
            <person name="Nagy L.G."/>
            <person name="Floudas D."/>
            <person name="Copeland A."/>
            <person name="Barry K.W."/>
            <person name="Cichocki N."/>
            <person name="Veneault-Fourrey C."/>
            <person name="LaButti K."/>
            <person name="Lindquist E.A."/>
            <person name="Lipzen A."/>
            <person name="Lundell T."/>
            <person name="Morin E."/>
            <person name="Murat C."/>
            <person name="Sun H."/>
            <person name="Tunlid A."/>
            <person name="Henrissat B."/>
            <person name="Grigoriev I.V."/>
            <person name="Hibbett D.S."/>
            <person name="Martin F."/>
            <person name="Nordberg H.P."/>
            <person name="Cantor M.N."/>
            <person name="Hua S.X."/>
        </authorList>
    </citation>
    <scope>NUCLEOTIDE SEQUENCE [LARGE SCALE GENOMIC DNA]</scope>
    <source>
        <strain evidence="1 2">F 1598</strain>
    </source>
</reference>